<dbReference type="Proteomes" id="UP000614601">
    <property type="component" value="Unassembled WGS sequence"/>
</dbReference>
<sequence>MDVSALSQCGKYDNIIVMEHNPAAAPKIVNASKQLDRNVDLIVSGHTHAGQFYVMIPYVYWFLPFWYGTYEIETTKLLVSAGTLYQAAPMKMVGMSQIWALTLH</sequence>
<evidence type="ECO:0000313" key="1">
    <source>
        <dbReference type="EMBL" id="CAD5206580.1"/>
    </source>
</evidence>
<proteinExistence type="predicted"/>
<keyword evidence="2" id="KW-1185">Reference proteome</keyword>
<dbReference type="AlphaFoldDB" id="A0A811JTM0"/>
<evidence type="ECO:0000313" key="2">
    <source>
        <dbReference type="Proteomes" id="UP000614601"/>
    </source>
</evidence>
<dbReference type="InterPro" id="IPR051158">
    <property type="entry name" value="Metallophosphoesterase_sf"/>
</dbReference>
<reference evidence="1" key="1">
    <citation type="submission" date="2020-09" db="EMBL/GenBank/DDBJ databases">
        <authorList>
            <person name="Kikuchi T."/>
        </authorList>
    </citation>
    <scope>NUCLEOTIDE SEQUENCE</scope>
    <source>
        <strain evidence="1">SH1</strain>
    </source>
</reference>
<dbReference type="InterPro" id="IPR029052">
    <property type="entry name" value="Metallo-depent_PP-like"/>
</dbReference>
<comment type="caution">
    <text evidence="1">The sequence shown here is derived from an EMBL/GenBank/DDBJ whole genome shotgun (WGS) entry which is preliminary data.</text>
</comment>
<dbReference type="PANTHER" id="PTHR31302:SF30">
    <property type="entry name" value="CALCINEURIN-LIKE PHOSPHOESTERASE DOMAIN-CONTAINING PROTEIN"/>
    <property type="match status" value="1"/>
</dbReference>
<dbReference type="SUPFAM" id="SSF56300">
    <property type="entry name" value="Metallo-dependent phosphatases"/>
    <property type="match status" value="1"/>
</dbReference>
<dbReference type="EMBL" id="CAJFDH010000001">
    <property type="protein sequence ID" value="CAD5206580.1"/>
    <property type="molecule type" value="Genomic_DNA"/>
</dbReference>
<dbReference type="Proteomes" id="UP000783686">
    <property type="component" value="Unassembled WGS sequence"/>
</dbReference>
<evidence type="ECO:0008006" key="3">
    <source>
        <dbReference type="Google" id="ProtNLM"/>
    </source>
</evidence>
<dbReference type="EMBL" id="CAJFCW020000001">
    <property type="protein sequence ID" value="CAG9082347.1"/>
    <property type="molecule type" value="Genomic_DNA"/>
</dbReference>
<name>A0A811JTM0_9BILA</name>
<gene>
    <name evidence="1" type="ORF">BOKJ2_LOCUS1264</name>
</gene>
<protein>
    <recommendedName>
        <fullName evidence="3">Metallophos domain-containing protein</fullName>
    </recommendedName>
</protein>
<accession>A0A811JTM0</accession>
<dbReference type="PANTHER" id="PTHR31302">
    <property type="entry name" value="TRANSMEMBRANE PROTEIN WITH METALLOPHOSPHOESTERASE DOMAIN-RELATED"/>
    <property type="match status" value="1"/>
</dbReference>
<organism evidence="1 2">
    <name type="scientific">Bursaphelenchus okinawaensis</name>
    <dbReference type="NCBI Taxonomy" id="465554"/>
    <lineage>
        <taxon>Eukaryota</taxon>
        <taxon>Metazoa</taxon>
        <taxon>Ecdysozoa</taxon>
        <taxon>Nematoda</taxon>
        <taxon>Chromadorea</taxon>
        <taxon>Rhabditida</taxon>
        <taxon>Tylenchina</taxon>
        <taxon>Tylenchomorpha</taxon>
        <taxon>Aphelenchoidea</taxon>
        <taxon>Aphelenchoididae</taxon>
        <taxon>Bursaphelenchus</taxon>
    </lineage>
</organism>
<dbReference type="OrthoDB" id="783096at2759"/>